<evidence type="ECO:0000259" key="6">
    <source>
        <dbReference type="Pfam" id="PF22700"/>
    </source>
</evidence>
<dbReference type="InterPro" id="IPR053859">
    <property type="entry name" value="MVD-like_N"/>
</dbReference>
<proteinExistence type="predicted"/>
<dbReference type="PANTHER" id="PTHR10977:SF3">
    <property type="entry name" value="DIPHOSPHOMEVALONATE DECARBOXYLASE"/>
    <property type="match status" value="1"/>
</dbReference>
<dbReference type="OrthoDB" id="10253702at2759"/>
<dbReference type="Gene3D" id="3.30.70.890">
    <property type="entry name" value="GHMP kinase, C-terminal domain"/>
    <property type="match status" value="1"/>
</dbReference>
<evidence type="ECO:0000256" key="3">
    <source>
        <dbReference type="ARBA" id="ARBA00023221"/>
    </source>
</evidence>
<evidence type="ECO:0000259" key="5">
    <source>
        <dbReference type="Pfam" id="PF18376"/>
    </source>
</evidence>
<feature type="domain" description="Mvd1 C-terminal" evidence="5">
    <location>
        <begin position="151"/>
        <end position="183"/>
    </location>
</feature>
<evidence type="ECO:0000256" key="2">
    <source>
        <dbReference type="ARBA" id="ARBA00023166"/>
    </source>
</evidence>
<dbReference type="EMBL" id="PYWC01000089">
    <property type="protein sequence ID" value="PWW73036.1"/>
    <property type="molecule type" value="Genomic_DNA"/>
</dbReference>
<keyword evidence="2" id="KW-1207">Sterol metabolism</keyword>
<keyword evidence="3" id="KW-0753">Steroid metabolism</keyword>
<dbReference type="InterPro" id="IPR036554">
    <property type="entry name" value="GHMP_kinase_C_sf"/>
</dbReference>
<evidence type="ECO:0000313" key="7">
    <source>
        <dbReference type="EMBL" id="PWW73036.1"/>
    </source>
</evidence>
<dbReference type="Gene3D" id="3.30.230.10">
    <property type="match status" value="2"/>
</dbReference>
<dbReference type="AlphaFoldDB" id="A0A317SHY3"/>
<dbReference type="GO" id="GO:0016126">
    <property type="term" value="P:sterol biosynthetic process"/>
    <property type="evidence" value="ECO:0007669"/>
    <property type="project" value="UniProtKB-KW"/>
</dbReference>
<evidence type="ECO:0000256" key="4">
    <source>
        <dbReference type="SAM" id="MobiDB-lite"/>
    </source>
</evidence>
<dbReference type="Proteomes" id="UP000246991">
    <property type="component" value="Unassembled WGS sequence"/>
</dbReference>
<name>A0A317SHY3_9PEZI</name>
<keyword evidence="1" id="KW-0752">Steroid biosynthesis</keyword>
<reference evidence="7 8" key="1">
    <citation type="submission" date="2018-03" db="EMBL/GenBank/DDBJ databases">
        <title>Genomes of Pezizomycetes fungi and the evolution of truffles.</title>
        <authorList>
            <person name="Murat C."/>
            <person name="Payen T."/>
            <person name="Noel B."/>
            <person name="Kuo A."/>
            <person name="Martin F.M."/>
        </authorList>
    </citation>
    <scope>NUCLEOTIDE SEQUENCE [LARGE SCALE GENOMIC DNA]</scope>
    <source>
        <strain evidence="7">091103-1</strain>
    </source>
</reference>
<protein>
    <submittedName>
        <fullName evidence="7">Uncharacterized protein</fullName>
    </submittedName>
</protein>
<feature type="region of interest" description="Disordered" evidence="4">
    <location>
        <begin position="233"/>
        <end position="260"/>
    </location>
</feature>
<evidence type="ECO:0000313" key="8">
    <source>
        <dbReference type="Proteomes" id="UP000246991"/>
    </source>
</evidence>
<dbReference type="GO" id="GO:0004163">
    <property type="term" value="F:diphosphomevalonate decarboxylase activity"/>
    <property type="evidence" value="ECO:0007669"/>
    <property type="project" value="TreeGrafter"/>
</dbReference>
<dbReference type="SUPFAM" id="SSF55060">
    <property type="entry name" value="GHMP Kinase, C-terminal domain"/>
    <property type="match status" value="1"/>
</dbReference>
<feature type="domain" description="Diphosphomevalonate decarboxylase-like N-terminal" evidence="6">
    <location>
        <begin position="14"/>
        <end position="53"/>
    </location>
</feature>
<evidence type="ECO:0000256" key="1">
    <source>
        <dbReference type="ARBA" id="ARBA00023011"/>
    </source>
</evidence>
<keyword evidence="8" id="KW-1185">Reference proteome</keyword>
<dbReference type="Pfam" id="PF18376">
    <property type="entry name" value="MDD_C"/>
    <property type="match status" value="1"/>
</dbReference>
<dbReference type="InterPro" id="IPR020568">
    <property type="entry name" value="Ribosomal_Su5_D2-typ_SF"/>
</dbReference>
<dbReference type="GO" id="GO:0019287">
    <property type="term" value="P:isopentenyl diphosphate biosynthetic process, mevalonate pathway"/>
    <property type="evidence" value="ECO:0007669"/>
    <property type="project" value="TreeGrafter"/>
</dbReference>
<comment type="caution">
    <text evidence="7">The sequence shown here is derived from an EMBL/GenBank/DDBJ whole genome shotgun (WGS) entry which is preliminary data.</text>
</comment>
<dbReference type="InterPro" id="IPR041431">
    <property type="entry name" value="Mvd1_C"/>
</dbReference>
<dbReference type="SUPFAM" id="SSF54211">
    <property type="entry name" value="Ribosomal protein S5 domain 2-like"/>
    <property type="match status" value="1"/>
</dbReference>
<feature type="domain" description="Diphosphomevalonate decarboxylase-like N-terminal" evidence="6">
    <location>
        <begin position="54"/>
        <end position="110"/>
    </location>
</feature>
<keyword evidence="1" id="KW-0756">Sterol biosynthesis</keyword>
<sequence length="260" mass="28076">MPDEKVYSASATTPVNIAVVKYWGKRDTKLNLPTNPSLPQAELTTHTTANLEDANPSLSQPREYCVHAISEDNFPTAAGLTSSAPSFAALVRAIPDLYELPELPTQLSRFGGYVADSYGVEVALASHWLDMKAVTPVVPAEKKVVSATASMQATAMKAAIGNRDFEQFAAHTMADSKQFHAMNGVSRAAIRPNAVISYQAREEEKVHGFLGAFLAPEVAEWAGKYAMVPPEGYDTKPPEPLKNGVRRVISPRAGEAHRGQ</sequence>
<keyword evidence="1" id="KW-0444">Lipid biosynthesis</keyword>
<dbReference type="Pfam" id="PF22700">
    <property type="entry name" value="MVD-like_N"/>
    <property type="match status" value="2"/>
</dbReference>
<keyword evidence="3" id="KW-0443">Lipid metabolism</keyword>
<dbReference type="STRING" id="42249.A0A317SHY3"/>
<organism evidence="7 8">
    <name type="scientific">Tuber magnatum</name>
    <name type="common">white Piedmont truffle</name>
    <dbReference type="NCBI Taxonomy" id="42249"/>
    <lineage>
        <taxon>Eukaryota</taxon>
        <taxon>Fungi</taxon>
        <taxon>Dikarya</taxon>
        <taxon>Ascomycota</taxon>
        <taxon>Pezizomycotina</taxon>
        <taxon>Pezizomycetes</taxon>
        <taxon>Pezizales</taxon>
        <taxon>Tuberaceae</taxon>
        <taxon>Tuber</taxon>
    </lineage>
</organism>
<dbReference type="GO" id="GO:0005829">
    <property type="term" value="C:cytosol"/>
    <property type="evidence" value="ECO:0007669"/>
    <property type="project" value="TreeGrafter"/>
</dbReference>
<gene>
    <name evidence="7" type="ORF">C7212DRAFT_354290</name>
</gene>
<accession>A0A317SHY3</accession>
<dbReference type="PANTHER" id="PTHR10977">
    <property type="entry name" value="DIPHOSPHOMEVALONATE DECARBOXYLASE"/>
    <property type="match status" value="1"/>
</dbReference>
<dbReference type="InterPro" id="IPR014721">
    <property type="entry name" value="Ribsml_uS5_D2-typ_fold_subgr"/>
</dbReference>